<proteinExistence type="predicted"/>
<keyword evidence="1 4" id="KW-0489">Methyltransferase</keyword>
<dbReference type="EC" id="2.1.1.171" evidence="4"/>
<dbReference type="Pfam" id="PF03602">
    <property type="entry name" value="Cons_hypoth95"/>
    <property type="match status" value="1"/>
</dbReference>
<feature type="region of interest" description="Disordered" evidence="3">
    <location>
        <begin position="192"/>
        <end position="218"/>
    </location>
</feature>
<organism evidence="4 5">
    <name type="scientific">Cohnella endophytica</name>
    <dbReference type="NCBI Taxonomy" id="2419778"/>
    <lineage>
        <taxon>Bacteria</taxon>
        <taxon>Bacillati</taxon>
        <taxon>Bacillota</taxon>
        <taxon>Bacilli</taxon>
        <taxon>Bacillales</taxon>
        <taxon>Paenibacillaceae</taxon>
        <taxon>Cohnella</taxon>
    </lineage>
</organism>
<dbReference type="InterPro" id="IPR029063">
    <property type="entry name" value="SAM-dependent_MTases_sf"/>
</dbReference>
<dbReference type="GO" id="GO:0052913">
    <property type="term" value="F:16S rRNA (guanine(966)-N(2))-methyltransferase activity"/>
    <property type="evidence" value="ECO:0007669"/>
    <property type="project" value="UniProtKB-EC"/>
</dbReference>
<dbReference type="PROSITE" id="PS00092">
    <property type="entry name" value="N6_MTASE"/>
    <property type="match status" value="1"/>
</dbReference>
<name>A0A494Y529_9BACL</name>
<dbReference type="PANTHER" id="PTHR43542">
    <property type="entry name" value="METHYLTRANSFERASE"/>
    <property type="match status" value="1"/>
</dbReference>
<dbReference type="RefSeq" id="WP_120976131.1">
    <property type="nucleotide sequence ID" value="NZ_RBZM01000004.1"/>
</dbReference>
<evidence type="ECO:0000313" key="5">
    <source>
        <dbReference type="Proteomes" id="UP000282076"/>
    </source>
</evidence>
<dbReference type="PIRSF" id="PIRSF004553">
    <property type="entry name" value="CHP00095"/>
    <property type="match status" value="1"/>
</dbReference>
<dbReference type="Gene3D" id="3.40.50.150">
    <property type="entry name" value="Vaccinia Virus protein VP39"/>
    <property type="match status" value="1"/>
</dbReference>
<gene>
    <name evidence="4" type="primary">rsmD</name>
    <name evidence="4" type="ORF">D7Z26_09450</name>
</gene>
<dbReference type="Proteomes" id="UP000282076">
    <property type="component" value="Unassembled WGS sequence"/>
</dbReference>
<protein>
    <submittedName>
        <fullName evidence="4">16S rRNA (Guanine(966)-N(2))-methyltransferase RsmD</fullName>
        <ecNumber evidence="4">2.1.1.171</ecNumber>
    </submittedName>
</protein>
<evidence type="ECO:0000313" key="4">
    <source>
        <dbReference type="EMBL" id="RKP55406.1"/>
    </source>
</evidence>
<dbReference type="InterPro" id="IPR002052">
    <property type="entry name" value="DNA_methylase_N6_adenine_CS"/>
</dbReference>
<keyword evidence="2 4" id="KW-0808">Transferase</keyword>
<dbReference type="CDD" id="cd02440">
    <property type="entry name" value="AdoMet_MTases"/>
    <property type="match status" value="1"/>
</dbReference>
<reference evidence="4 5" key="1">
    <citation type="submission" date="2018-10" db="EMBL/GenBank/DDBJ databases">
        <title>Cohnella sp. M2MS4P-1, whole genome shotgun sequence.</title>
        <authorList>
            <person name="Tuo L."/>
        </authorList>
    </citation>
    <scope>NUCLEOTIDE SEQUENCE [LARGE SCALE GENOMIC DNA]</scope>
    <source>
        <strain evidence="4 5">M2MS4P-1</strain>
    </source>
</reference>
<evidence type="ECO:0000256" key="1">
    <source>
        <dbReference type="ARBA" id="ARBA00022603"/>
    </source>
</evidence>
<dbReference type="AlphaFoldDB" id="A0A494Y529"/>
<dbReference type="GO" id="GO:0003676">
    <property type="term" value="F:nucleic acid binding"/>
    <property type="evidence" value="ECO:0007669"/>
    <property type="project" value="InterPro"/>
</dbReference>
<evidence type="ECO:0000256" key="3">
    <source>
        <dbReference type="SAM" id="MobiDB-lite"/>
    </source>
</evidence>
<dbReference type="NCBIfam" id="TIGR00095">
    <property type="entry name" value="16S rRNA (guanine(966)-N(2))-methyltransferase RsmD"/>
    <property type="match status" value="1"/>
</dbReference>
<dbReference type="InterPro" id="IPR004398">
    <property type="entry name" value="RNA_MeTrfase_RsmD"/>
</dbReference>
<dbReference type="OrthoDB" id="9803017at2"/>
<accession>A0A494Y529</accession>
<sequence>MHDGVEKLRVISGQAKGHRLKAVPGNNTRPTTDKVKESLFSMIGPYFDGERVLDLFAGTGGLGIEALSRGAGSAVFIDSQTQSIEVIRSNLASTKLAEQAEVYRNDARRALKLLERAGKPFDLIFLDPPYALRDCDELLKEMASRGLVANDAVAVIEHHPDVAYTEVFGGFQRKRYATYGEIALSIYRFQTEDEAEHSPTSIREEATEDESSADPNRT</sequence>
<dbReference type="EMBL" id="RBZM01000004">
    <property type="protein sequence ID" value="RKP55406.1"/>
    <property type="molecule type" value="Genomic_DNA"/>
</dbReference>
<comment type="caution">
    <text evidence="4">The sequence shown here is derived from an EMBL/GenBank/DDBJ whole genome shotgun (WGS) entry which is preliminary data.</text>
</comment>
<dbReference type="PANTHER" id="PTHR43542:SF1">
    <property type="entry name" value="METHYLTRANSFERASE"/>
    <property type="match status" value="1"/>
</dbReference>
<evidence type="ECO:0000256" key="2">
    <source>
        <dbReference type="ARBA" id="ARBA00022679"/>
    </source>
</evidence>
<dbReference type="SUPFAM" id="SSF53335">
    <property type="entry name" value="S-adenosyl-L-methionine-dependent methyltransferases"/>
    <property type="match status" value="1"/>
</dbReference>
<keyword evidence="5" id="KW-1185">Reference proteome</keyword>